<name>A0A7W2EGB3_9BURK</name>
<dbReference type="RefSeq" id="WP_182216341.1">
    <property type="nucleotide sequence ID" value="NZ_JACEZS010000006.1"/>
</dbReference>
<sequence>MKLPSKLIASALCLTALPFAQAADFEDFGRVVRVTPQVEQINRPRQECRTEYVQVQQPAPQRSVGGAIIGGLIGGLAGNQVGGGTGRSVATAAGAIAGAVTGDRIDNANQPQNGPVTEQAVKQCRTVDHWESRTSGYEVTYDYRGHTYTSQMSYDPGERVRLHVNLEPAQR</sequence>
<dbReference type="GO" id="GO:0019867">
    <property type="term" value="C:outer membrane"/>
    <property type="evidence" value="ECO:0007669"/>
    <property type="project" value="InterPro"/>
</dbReference>
<dbReference type="InterPro" id="IPR051407">
    <property type="entry name" value="Bact_OM_lipoprot/Surf_antigen"/>
</dbReference>
<evidence type="ECO:0000256" key="3">
    <source>
        <dbReference type="SAM" id="SignalP"/>
    </source>
</evidence>
<comment type="caution">
    <text evidence="5">The sequence shown here is derived from an EMBL/GenBank/DDBJ whole genome shotgun (WGS) entry which is preliminary data.</text>
</comment>
<gene>
    <name evidence="5" type="ORF">H3H36_08670</name>
</gene>
<organism evidence="5 6">
    <name type="scientific">Rugamonas fusca</name>
    <dbReference type="NCBI Taxonomy" id="2758568"/>
    <lineage>
        <taxon>Bacteria</taxon>
        <taxon>Pseudomonadati</taxon>
        <taxon>Pseudomonadota</taxon>
        <taxon>Betaproteobacteria</taxon>
        <taxon>Burkholderiales</taxon>
        <taxon>Oxalobacteraceae</taxon>
        <taxon>Telluria group</taxon>
        <taxon>Rugamonas</taxon>
    </lineage>
</organism>
<keyword evidence="6" id="KW-1185">Reference proteome</keyword>
<reference evidence="5 6" key="1">
    <citation type="submission" date="2020-07" db="EMBL/GenBank/DDBJ databases">
        <title>Novel species isolated from subtropical streams in China.</title>
        <authorList>
            <person name="Lu H."/>
        </authorList>
    </citation>
    <scope>NUCLEOTIDE SEQUENCE [LARGE SCALE GENOMIC DNA]</scope>
    <source>
        <strain evidence="5 6">FT3S</strain>
    </source>
</reference>
<keyword evidence="2" id="KW-0472">Membrane</keyword>
<evidence type="ECO:0000256" key="2">
    <source>
        <dbReference type="ARBA" id="ARBA00023136"/>
    </source>
</evidence>
<dbReference type="PANTHER" id="PTHR35603:SF2">
    <property type="entry name" value="OUTER MEMBRANE LIPOPROTEIN"/>
    <property type="match status" value="1"/>
</dbReference>
<feature type="signal peptide" evidence="3">
    <location>
        <begin position="1"/>
        <end position="22"/>
    </location>
</feature>
<dbReference type="PANTHER" id="PTHR35603">
    <property type="match status" value="1"/>
</dbReference>
<proteinExistence type="predicted"/>
<dbReference type="EMBL" id="JACEZS010000006">
    <property type="protein sequence ID" value="MBA5605431.1"/>
    <property type="molecule type" value="Genomic_DNA"/>
</dbReference>
<dbReference type="Pfam" id="PF05433">
    <property type="entry name" value="Rick_17kDa_Anti"/>
    <property type="match status" value="1"/>
</dbReference>
<feature type="chain" id="PRO_5030650895" evidence="3">
    <location>
        <begin position="23"/>
        <end position="171"/>
    </location>
</feature>
<accession>A0A7W2EGB3</accession>
<dbReference type="NCBIfam" id="NF008437">
    <property type="entry name" value="PRK11280.1"/>
    <property type="match status" value="1"/>
</dbReference>
<dbReference type="Proteomes" id="UP000566711">
    <property type="component" value="Unassembled WGS sequence"/>
</dbReference>
<dbReference type="AlphaFoldDB" id="A0A7W2EGB3"/>
<evidence type="ECO:0000313" key="5">
    <source>
        <dbReference type="EMBL" id="MBA5605431.1"/>
    </source>
</evidence>
<dbReference type="InterPro" id="IPR008816">
    <property type="entry name" value="Gly_zipper_2TM_dom"/>
</dbReference>
<keyword evidence="3" id="KW-0732">Signal</keyword>
<evidence type="ECO:0000313" key="6">
    <source>
        <dbReference type="Proteomes" id="UP000566711"/>
    </source>
</evidence>
<evidence type="ECO:0000256" key="1">
    <source>
        <dbReference type="ARBA" id="ARBA00004370"/>
    </source>
</evidence>
<protein>
    <submittedName>
        <fullName evidence="5">Glycine zipper 2TM domain-containing protein</fullName>
    </submittedName>
</protein>
<comment type="subcellular location">
    <subcellularLocation>
        <location evidence="1">Membrane</location>
    </subcellularLocation>
</comment>
<feature type="domain" description="Glycine zipper 2TM" evidence="4">
    <location>
        <begin position="65"/>
        <end position="105"/>
    </location>
</feature>
<evidence type="ECO:0000259" key="4">
    <source>
        <dbReference type="Pfam" id="PF05433"/>
    </source>
</evidence>